<evidence type="ECO:0000313" key="4">
    <source>
        <dbReference type="EMBL" id="SCX82545.1"/>
    </source>
</evidence>
<dbReference type="SUPFAM" id="SSF75500">
    <property type="entry name" value="Putative transcriptional regulator TM1602, C-terminal domain"/>
    <property type="match status" value="1"/>
</dbReference>
<accession>A0A1G5AXD8</accession>
<dbReference type="AlphaFoldDB" id="A0A1G5AXD8"/>
<feature type="domain" description="3H" evidence="2">
    <location>
        <begin position="76"/>
        <end position="169"/>
    </location>
</feature>
<dbReference type="PANTHER" id="PTHR40068:SF1">
    <property type="entry name" value="TRANSCRIPTION REPRESSOR NIAR-RELATED"/>
    <property type="match status" value="1"/>
</dbReference>
<dbReference type="PANTHER" id="PTHR40068">
    <property type="entry name" value="TRANSCRIPTION REPRESSOR NIAR-RELATED"/>
    <property type="match status" value="1"/>
</dbReference>
<proteinExistence type="predicted"/>
<dbReference type="InterPro" id="IPR036388">
    <property type="entry name" value="WH-like_DNA-bd_sf"/>
</dbReference>
<feature type="binding site" evidence="1">
    <location>
        <position position="76"/>
    </location>
    <ligand>
        <name>Ni(2+)</name>
        <dbReference type="ChEBI" id="CHEBI:49786"/>
    </ligand>
</feature>
<evidence type="ECO:0000259" key="2">
    <source>
        <dbReference type="Pfam" id="PF02829"/>
    </source>
</evidence>
<keyword evidence="1" id="KW-0533">Nickel</keyword>
<dbReference type="SUPFAM" id="SSF46785">
    <property type="entry name" value="Winged helix' DNA-binding domain"/>
    <property type="match status" value="1"/>
</dbReference>
<dbReference type="STRING" id="1120976.SAMN03080606_00321"/>
<dbReference type="Gene3D" id="3.30.1340.20">
    <property type="entry name" value="3H domain"/>
    <property type="match status" value="1"/>
</dbReference>
<feature type="binding site" evidence="1">
    <location>
        <position position="144"/>
    </location>
    <ligand>
        <name>Ni(2+)</name>
        <dbReference type="ChEBI" id="CHEBI:49786"/>
    </ligand>
</feature>
<name>A0A1G5AXD8_9FIRM</name>
<sequence length="172" mass="19832">MNNEERRKAIINELQNGRKPIKGTELANLFSVSRQVIVQDIALLRANGNDIIATPQGYIIMKEKKGKLIKTIVSRHHNYEEMEDELLIMLDHGVKIIDVIVEHPIYGEIRTVLDIGYKGELQEFMEKVKFYKAEPLASLTDGVHIHTIEVTSEKSFQDLKEELFRKGYLIQD</sequence>
<dbReference type="PIRSF" id="PIRSF037847">
    <property type="entry name" value="NiaR"/>
    <property type="match status" value="1"/>
</dbReference>
<protein>
    <recommendedName>
        <fullName evidence="6">Transcriptional regulator</fullName>
    </recommendedName>
</protein>
<evidence type="ECO:0000259" key="3">
    <source>
        <dbReference type="Pfam" id="PF08279"/>
    </source>
</evidence>
<dbReference type="InterPro" id="IPR013196">
    <property type="entry name" value="HTH_11"/>
</dbReference>
<feature type="binding site" evidence="1">
    <location>
        <position position="146"/>
    </location>
    <ligand>
        <name>Ni(2+)</name>
        <dbReference type="ChEBI" id="CHEBI:49786"/>
    </ligand>
</feature>
<dbReference type="Pfam" id="PF08279">
    <property type="entry name" value="HTH_11"/>
    <property type="match status" value="1"/>
</dbReference>
<evidence type="ECO:0000313" key="5">
    <source>
        <dbReference type="Proteomes" id="UP000198636"/>
    </source>
</evidence>
<keyword evidence="1" id="KW-0479">Metal-binding</keyword>
<dbReference type="GO" id="GO:0046872">
    <property type="term" value="F:metal ion binding"/>
    <property type="evidence" value="ECO:0007669"/>
    <property type="project" value="UniProtKB-KW"/>
</dbReference>
<organism evidence="4 5">
    <name type="scientific">Alkaliphilus peptidifermentans DSM 18978</name>
    <dbReference type="NCBI Taxonomy" id="1120976"/>
    <lineage>
        <taxon>Bacteria</taxon>
        <taxon>Bacillati</taxon>
        <taxon>Bacillota</taxon>
        <taxon>Clostridia</taxon>
        <taxon>Peptostreptococcales</taxon>
        <taxon>Natronincolaceae</taxon>
        <taxon>Alkaliphilus</taxon>
    </lineage>
</organism>
<evidence type="ECO:0008006" key="6">
    <source>
        <dbReference type="Google" id="ProtNLM"/>
    </source>
</evidence>
<dbReference type="EMBL" id="FMUS01000001">
    <property type="protein sequence ID" value="SCX82545.1"/>
    <property type="molecule type" value="Genomic_DNA"/>
</dbReference>
<reference evidence="4 5" key="1">
    <citation type="submission" date="2016-10" db="EMBL/GenBank/DDBJ databases">
        <authorList>
            <person name="de Groot N.N."/>
        </authorList>
    </citation>
    <scope>NUCLEOTIDE SEQUENCE [LARGE SCALE GENOMIC DNA]</scope>
    <source>
        <strain evidence="4 5">DSM 18978</strain>
    </source>
</reference>
<keyword evidence="5" id="KW-1185">Reference proteome</keyword>
<dbReference type="RefSeq" id="WP_091539179.1">
    <property type="nucleotide sequence ID" value="NZ_FMUS01000001.1"/>
</dbReference>
<dbReference type="InterPro" id="IPR036390">
    <property type="entry name" value="WH_DNA-bd_sf"/>
</dbReference>
<dbReference type="OrthoDB" id="9792661at2"/>
<dbReference type="InterPro" id="IPR004173">
    <property type="entry name" value="3H_domain"/>
</dbReference>
<feature type="binding site" evidence="1">
    <location>
        <position position="85"/>
    </location>
    <ligand>
        <name>Ni(2+)</name>
        <dbReference type="ChEBI" id="CHEBI:49786"/>
    </ligand>
</feature>
<gene>
    <name evidence="4" type="ORF">SAMN03080606_00321</name>
</gene>
<feature type="domain" description="Helix-turn-helix type 11" evidence="3">
    <location>
        <begin position="6"/>
        <end position="59"/>
    </location>
</feature>
<evidence type="ECO:0000256" key="1">
    <source>
        <dbReference type="PIRSR" id="PIRSR037847-1"/>
    </source>
</evidence>
<dbReference type="InterPro" id="IPR035922">
    <property type="entry name" value="3H_dom_sf"/>
</dbReference>
<dbReference type="Proteomes" id="UP000198636">
    <property type="component" value="Unassembled WGS sequence"/>
</dbReference>
<dbReference type="InterPro" id="IPR026043">
    <property type="entry name" value="NadR"/>
</dbReference>
<dbReference type="Gene3D" id="1.10.10.10">
    <property type="entry name" value="Winged helix-like DNA-binding domain superfamily/Winged helix DNA-binding domain"/>
    <property type="match status" value="1"/>
</dbReference>
<dbReference type="Pfam" id="PF02829">
    <property type="entry name" value="3H"/>
    <property type="match status" value="1"/>
</dbReference>